<dbReference type="STRING" id="882378.RBRH_00062"/>
<evidence type="ECO:0000313" key="2">
    <source>
        <dbReference type="EMBL" id="CBW74215.1"/>
    </source>
</evidence>
<dbReference type="HOGENOM" id="CLU_2394189_0_0_4"/>
<dbReference type="EMBL" id="FR687359">
    <property type="protein sequence ID" value="CBW74215.1"/>
    <property type="molecule type" value="Genomic_DNA"/>
</dbReference>
<feature type="compositionally biased region" description="Basic residues" evidence="1">
    <location>
        <begin position="1"/>
        <end position="10"/>
    </location>
</feature>
<organism evidence="2 3">
    <name type="scientific">Mycetohabitans rhizoxinica (strain DSM 19002 / CIP 109453 / HKI 454)</name>
    <name type="common">Paraburkholderia rhizoxinica</name>
    <dbReference type="NCBI Taxonomy" id="882378"/>
    <lineage>
        <taxon>Bacteria</taxon>
        <taxon>Pseudomonadati</taxon>
        <taxon>Pseudomonadota</taxon>
        <taxon>Betaproteobacteria</taxon>
        <taxon>Burkholderiales</taxon>
        <taxon>Burkholderiaceae</taxon>
        <taxon>Mycetohabitans</taxon>
    </lineage>
</organism>
<dbReference type="Proteomes" id="UP000007437">
    <property type="component" value="Chromosome"/>
</dbReference>
<evidence type="ECO:0000313" key="3">
    <source>
        <dbReference type="Proteomes" id="UP000007437"/>
    </source>
</evidence>
<sequence length="93" mass="10268">MGRLFRRSPRCRTASRSASRSADSAVTDPGLKRLRARGLELCGNTSMRRLAYARRHRPTNDTRPGTPPWRCAIAAAPVIFCLRKLGGGTLAHH</sequence>
<name>E5ANN3_MYCRK</name>
<feature type="region of interest" description="Disordered" evidence="1">
    <location>
        <begin position="1"/>
        <end position="29"/>
    </location>
</feature>
<feature type="compositionally biased region" description="Low complexity" evidence="1">
    <location>
        <begin position="11"/>
        <end position="25"/>
    </location>
</feature>
<reference evidence="2 3" key="1">
    <citation type="journal article" date="2011" name="J. Bacteriol.">
        <title>Complete genome sequence of Burkholderia rhizoxinica, an endosymbiont of Rhizopus microsporus.</title>
        <authorList>
            <person name="Lackner G."/>
            <person name="Moebius N."/>
            <person name="Partida-Martinez L."/>
            <person name="Hertweck C."/>
        </authorList>
    </citation>
    <scope>NUCLEOTIDE SEQUENCE [LARGE SCALE GENOMIC DNA]</scope>
    <source>
        <strain evidence="3">DSM 19002 / CIP 109453 / HKI 454</strain>
    </source>
</reference>
<protein>
    <submittedName>
        <fullName evidence="2">Uncharacterized protein</fullName>
    </submittedName>
</protein>
<gene>
    <name evidence="2" type="ordered locus">RBRH_00062</name>
</gene>
<dbReference type="KEGG" id="brh:RBRH_00062"/>
<evidence type="ECO:0000256" key="1">
    <source>
        <dbReference type="SAM" id="MobiDB-lite"/>
    </source>
</evidence>
<proteinExistence type="predicted"/>
<accession>E5ANN3</accession>
<dbReference type="AlphaFoldDB" id="E5ANN3"/>